<evidence type="ECO:0000259" key="2">
    <source>
        <dbReference type="Pfam" id="PF04773"/>
    </source>
</evidence>
<keyword evidence="1" id="KW-0472">Membrane</keyword>
<proteinExistence type="predicted"/>
<keyword evidence="1" id="KW-0812">Transmembrane</keyword>
<dbReference type="InterPro" id="IPR032623">
    <property type="entry name" value="FecR_N"/>
</dbReference>
<feature type="transmembrane region" description="Helical" evidence="1">
    <location>
        <begin position="76"/>
        <end position="98"/>
    </location>
</feature>
<dbReference type="Gene3D" id="2.60.120.1440">
    <property type="match status" value="1"/>
</dbReference>
<dbReference type="EMBL" id="CP031641">
    <property type="protein sequence ID" value="AXO89876.1"/>
    <property type="molecule type" value="Genomic_DNA"/>
</dbReference>
<dbReference type="InterPro" id="IPR006860">
    <property type="entry name" value="FecR"/>
</dbReference>
<accession>A0AAI8KDN2</accession>
<evidence type="ECO:0000313" key="4">
    <source>
        <dbReference type="EMBL" id="AXO89876.1"/>
    </source>
</evidence>
<dbReference type="Pfam" id="PF16220">
    <property type="entry name" value="DUF4880"/>
    <property type="match status" value="1"/>
</dbReference>
<dbReference type="Pfam" id="PF04773">
    <property type="entry name" value="FecR"/>
    <property type="match status" value="1"/>
</dbReference>
<protein>
    <submittedName>
        <fullName evidence="4">DUF4880 domain-containing protein</fullName>
    </submittedName>
</protein>
<evidence type="ECO:0000256" key="1">
    <source>
        <dbReference type="SAM" id="Phobius"/>
    </source>
</evidence>
<organism evidence="4 5">
    <name type="scientific">Pseudomonas parafulva</name>
    <dbReference type="NCBI Taxonomy" id="157782"/>
    <lineage>
        <taxon>Bacteria</taxon>
        <taxon>Pseudomonadati</taxon>
        <taxon>Pseudomonadota</taxon>
        <taxon>Gammaproteobacteria</taxon>
        <taxon>Pseudomonadales</taxon>
        <taxon>Pseudomonadaceae</taxon>
        <taxon>Pseudomonas</taxon>
    </lineage>
</organism>
<gene>
    <name evidence="4" type="ORF">DZC75_18375</name>
</gene>
<dbReference type="PANTHER" id="PTHR30273">
    <property type="entry name" value="PERIPLASMIC SIGNAL SENSOR AND SIGMA FACTOR ACTIVATOR FECR-RELATED"/>
    <property type="match status" value="1"/>
</dbReference>
<sequence length="307" mass="34085">MPAARFDPDPHQEALQWLALLSRPGSHAQQRKAFAQWCQDPENARAFAALQHRPGSVPTPAGRPRPRPLALRRSHWGSLLGALFLLLLAALAFVYWPLMQRLGSELHTSAGERRSVRLADGSTLHLDGASAMNVDLRGRTRQLQLVQGLVDLEVNLDGRALEVQVDDVSIQVFSTRLRLSRYGDHDELVVLNGKALIRQGGDQRLLSAGERVRFDSGHLEAVEKVDTRSLQAWRDGRLIARDLPLQQVLEALAGYRGMRVWVLDAQIGQRRISGDFALDPASNTLDALIADQQLRAYPLLGQALIVH</sequence>
<name>A0AAI8KDN2_9PSED</name>
<feature type="domain" description="FecR protein" evidence="2">
    <location>
        <begin position="105"/>
        <end position="195"/>
    </location>
</feature>
<evidence type="ECO:0000259" key="3">
    <source>
        <dbReference type="Pfam" id="PF16220"/>
    </source>
</evidence>
<dbReference type="AlphaFoldDB" id="A0AAI8KDN2"/>
<dbReference type="Proteomes" id="UP000258127">
    <property type="component" value="Chromosome"/>
</dbReference>
<feature type="domain" description="FecR N-terminal" evidence="3">
    <location>
        <begin position="12"/>
        <end position="51"/>
    </location>
</feature>
<reference evidence="4 5" key="1">
    <citation type="submission" date="2018-08" db="EMBL/GenBank/DDBJ databases">
        <authorList>
            <person name="Lee Y."/>
            <person name="Kakembo D."/>
        </authorList>
    </citation>
    <scope>NUCLEOTIDE SEQUENCE [LARGE SCALE GENOMIC DNA]</scope>
    <source>
        <strain evidence="4 5">JBCS1880</strain>
    </source>
</reference>
<keyword evidence="5" id="KW-1185">Reference proteome</keyword>
<keyword evidence="1" id="KW-1133">Transmembrane helix</keyword>
<dbReference type="InterPro" id="IPR012373">
    <property type="entry name" value="Ferrdict_sens_TM"/>
</dbReference>
<dbReference type="PIRSF" id="PIRSF018266">
    <property type="entry name" value="FecR"/>
    <property type="match status" value="1"/>
</dbReference>
<evidence type="ECO:0000313" key="5">
    <source>
        <dbReference type="Proteomes" id="UP000258127"/>
    </source>
</evidence>
<dbReference type="GO" id="GO:0016989">
    <property type="term" value="F:sigma factor antagonist activity"/>
    <property type="evidence" value="ECO:0007669"/>
    <property type="project" value="TreeGrafter"/>
</dbReference>
<dbReference type="PANTHER" id="PTHR30273:SF2">
    <property type="entry name" value="PROTEIN FECR"/>
    <property type="match status" value="1"/>
</dbReference>